<name>A0A177ANR5_9BILA</name>
<evidence type="ECO:0000313" key="1">
    <source>
        <dbReference type="EMBL" id="OAF63686.1"/>
    </source>
</evidence>
<comment type="caution">
    <text evidence="1">The sequence shown here is derived from an EMBL/GenBank/DDBJ whole genome shotgun (WGS) entry which is preliminary data.</text>
</comment>
<reference evidence="1 2" key="1">
    <citation type="submission" date="2016-04" db="EMBL/GenBank/DDBJ databases">
        <title>The genome of Intoshia linei affirms orthonectids as highly simplified spiralians.</title>
        <authorList>
            <person name="Mikhailov K.V."/>
            <person name="Slusarev G.S."/>
            <person name="Nikitin M.A."/>
            <person name="Logacheva M.D."/>
            <person name="Penin A."/>
            <person name="Aleoshin V."/>
            <person name="Panchin Y.V."/>
        </authorList>
    </citation>
    <scope>NUCLEOTIDE SEQUENCE [LARGE SCALE GENOMIC DNA]</scope>
    <source>
        <strain evidence="1">Intl2013</strain>
        <tissue evidence="1">Whole animal</tissue>
    </source>
</reference>
<sequence>IPSNETCTYISDNTHKNFKRIDQHRNMKLEINYNIRKNQNFLMALHNCTAYLSYDYGDSWKFSSNINCYNNLEYHGNLGLYVINYLYDDDEFEVFFSYNDLISIIKPFKPKTYFQKIVIVKAKIPIIILINNVFGYISLNGGRYMHILDKYKQFHYLFDIKSQGWYGQNLKNGEITIDHIDNNLNIKTITIKSEKCSNTIMKYSTHCKTGYTYFERFLNTKIHKICHLDTIDVVPHRNITCQCISNDYTCA</sequence>
<dbReference type="EMBL" id="LWCA01002806">
    <property type="protein sequence ID" value="OAF63686.1"/>
    <property type="molecule type" value="Genomic_DNA"/>
</dbReference>
<keyword evidence="2" id="KW-1185">Reference proteome</keyword>
<protein>
    <recommendedName>
        <fullName evidence="3">VPS10 domain-containing protein</fullName>
    </recommendedName>
</protein>
<evidence type="ECO:0000313" key="2">
    <source>
        <dbReference type="Proteomes" id="UP000078046"/>
    </source>
</evidence>
<evidence type="ECO:0008006" key="3">
    <source>
        <dbReference type="Google" id="ProtNLM"/>
    </source>
</evidence>
<proteinExistence type="predicted"/>
<accession>A0A177ANR5</accession>
<dbReference type="Proteomes" id="UP000078046">
    <property type="component" value="Unassembled WGS sequence"/>
</dbReference>
<organism evidence="1 2">
    <name type="scientific">Intoshia linei</name>
    <dbReference type="NCBI Taxonomy" id="1819745"/>
    <lineage>
        <taxon>Eukaryota</taxon>
        <taxon>Metazoa</taxon>
        <taxon>Spiralia</taxon>
        <taxon>Lophotrochozoa</taxon>
        <taxon>Mesozoa</taxon>
        <taxon>Orthonectida</taxon>
        <taxon>Rhopaluridae</taxon>
        <taxon>Intoshia</taxon>
    </lineage>
</organism>
<dbReference type="AlphaFoldDB" id="A0A177ANR5"/>
<gene>
    <name evidence="1" type="ORF">A3Q56_08608</name>
</gene>
<feature type="non-terminal residue" evidence="1">
    <location>
        <position position="1"/>
    </location>
</feature>
<feature type="non-terminal residue" evidence="1">
    <location>
        <position position="251"/>
    </location>
</feature>